<dbReference type="InterPro" id="IPR037522">
    <property type="entry name" value="HD_GYP_dom"/>
</dbReference>
<evidence type="ECO:0000313" key="3">
    <source>
        <dbReference type="Proteomes" id="UP001050975"/>
    </source>
</evidence>
<reference evidence="2" key="1">
    <citation type="submission" date="2019-10" db="EMBL/GenBank/DDBJ databases">
        <title>Draft genome sequece of Microseira wollei NIES-4236.</title>
        <authorList>
            <person name="Yamaguchi H."/>
            <person name="Suzuki S."/>
            <person name="Kawachi M."/>
        </authorList>
    </citation>
    <scope>NUCLEOTIDE SEQUENCE</scope>
    <source>
        <strain evidence="2">NIES-4236</strain>
    </source>
</reference>
<dbReference type="PROSITE" id="PS51832">
    <property type="entry name" value="HD_GYP"/>
    <property type="match status" value="2"/>
</dbReference>
<gene>
    <name evidence="2" type="ORF">MiSe_49990</name>
</gene>
<dbReference type="RefSeq" id="WP_226586009.1">
    <property type="nucleotide sequence ID" value="NZ_BLAY01000084.1"/>
</dbReference>
<dbReference type="EMBL" id="BLAY01000084">
    <property type="protein sequence ID" value="GET40191.1"/>
    <property type="molecule type" value="Genomic_DNA"/>
</dbReference>
<comment type="caution">
    <text evidence="2">The sequence shown here is derived from an EMBL/GenBank/DDBJ whole genome shotgun (WGS) entry which is preliminary data.</text>
</comment>
<dbReference type="SUPFAM" id="SSF109604">
    <property type="entry name" value="HD-domain/PDEase-like"/>
    <property type="match status" value="2"/>
</dbReference>
<dbReference type="SMART" id="SM00065">
    <property type="entry name" value="GAF"/>
    <property type="match status" value="1"/>
</dbReference>
<accession>A0AAV3XFB1</accession>
<dbReference type="SUPFAM" id="SSF55781">
    <property type="entry name" value="GAF domain-like"/>
    <property type="match status" value="1"/>
</dbReference>
<feature type="domain" description="HD-GYP" evidence="1">
    <location>
        <begin position="214"/>
        <end position="339"/>
    </location>
</feature>
<dbReference type="InterPro" id="IPR003607">
    <property type="entry name" value="HD/PDEase_dom"/>
</dbReference>
<proteinExistence type="predicted"/>
<organism evidence="2 3">
    <name type="scientific">Microseira wollei NIES-4236</name>
    <dbReference type="NCBI Taxonomy" id="2530354"/>
    <lineage>
        <taxon>Bacteria</taxon>
        <taxon>Bacillati</taxon>
        <taxon>Cyanobacteriota</taxon>
        <taxon>Cyanophyceae</taxon>
        <taxon>Oscillatoriophycideae</taxon>
        <taxon>Aerosakkonematales</taxon>
        <taxon>Aerosakkonemataceae</taxon>
        <taxon>Microseira</taxon>
    </lineage>
</organism>
<feature type="domain" description="HD-GYP" evidence="1">
    <location>
        <begin position="351"/>
        <end position="551"/>
    </location>
</feature>
<dbReference type="InterPro" id="IPR006674">
    <property type="entry name" value="HD_domain"/>
</dbReference>
<dbReference type="InterPro" id="IPR003018">
    <property type="entry name" value="GAF"/>
</dbReference>
<dbReference type="Gene3D" id="1.10.3210.10">
    <property type="entry name" value="Hypothetical protein af1432"/>
    <property type="match status" value="2"/>
</dbReference>
<protein>
    <submittedName>
        <fullName evidence="2">Metal dependent phosphohydrolase</fullName>
    </submittedName>
</protein>
<dbReference type="Pfam" id="PF01966">
    <property type="entry name" value="HD"/>
    <property type="match status" value="1"/>
</dbReference>
<dbReference type="PANTHER" id="PTHR43155:SF2">
    <property type="entry name" value="CYCLIC DI-GMP PHOSPHODIESTERASE PA4108"/>
    <property type="match status" value="1"/>
</dbReference>
<keyword evidence="3" id="KW-1185">Reference proteome</keyword>
<dbReference type="Pfam" id="PF13487">
    <property type="entry name" value="HD_5"/>
    <property type="match status" value="1"/>
</dbReference>
<dbReference type="Gene3D" id="3.30.450.40">
    <property type="match status" value="1"/>
</dbReference>
<dbReference type="SMART" id="SM00471">
    <property type="entry name" value="HDc"/>
    <property type="match status" value="1"/>
</dbReference>
<dbReference type="Pfam" id="PF01590">
    <property type="entry name" value="GAF"/>
    <property type="match status" value="1"/>
</dbReference>
<dbReference type="PANTHER" id="PTHR43155">
    <property type="entry name" value="CYCLIC DI-GMP PHOSPHODIESTERASE PA4108-RELATED"/>
    <property type="match status" value="1"/>
</dbReference>
<dbReference type="InterPro" id="IPR029016">
    <property type="entry name" value="GAF-like_dom_sf"/>
</dbReference>
<name>A0AAV3XFB1_9CYAN</name>
<dbReference type="Proteomes" id="UP001050975">
    <property type="component" value="Unassembled WGS sequence"/>
</dbReference>
<dbReference type="CDD" id="cd00077">
    <property type="entry name" value="HDc"/>
    <property type="match status" value="1"/>
</dbReference>
<evidence type="ECO:0000259" key="1">
    <source>
        <dbReference type="PROSITE" id="PS51832"/>
    </source>
</evidence>
<sequence>MVLNTQLASAQNQELLLASTEQVELVEQLLAIGTALSNSQSLEKLLELILSKSREITCSDAGSLYLIDRNDGIAKLLFKAAQNDSIPQVTFREFAMPITHNSLSGYVALTGESLNLPDAYNLPPEVPYQLDTNFDRDFSYKTRSVLVLPMQNQQGEVIGVLQLINRKVKPDTVVNPENVKHVTQSYSDWEARIVRSLASMAAISIERNHLQESIENLFEGFVTASIQLIEKRDPTTYGHSERVAALSVALSIEVNSVTSGPLESVYFSPRQLQEIRYAALLHDFGEVGVPEALLHRLKKLSPEQLEIVRQRFAVAGRTLELDTAQAKFQYLQNLSQQQHSFAPPSKELVKFDTSLLEAMENLDRLWELLLKINEPESSITREFQPLSDEELALWTELSQYQYRDIDGKLQYLVTTQEMAQLMVPRGNLTPEERLAIEAHVTYSYHFLKQIPWTNDLKNIPSIVLSHHEKLDGTGYPQRLKQEQIPIASQILALADIYDALTAGDRPYKDKISAESAVKILKTAASKNKLNPHLVDLFEQRQVYTVLEQGSV</sequence>
<dbReference type="AlphaFoldDB" id="A0AAV3XFB1"/>
<evidence type="ECO:0000313" key="2">
    <source>
        <dbReference type="EMBL" id="GET40191.1"/>
    </source>
</evidence>